<organism evidence="1 3">
    <name type="scientific">Roseovarius indicus</name>
    <dbReference type="NCBI Taxonomy" id="540747"/>
    <lineage>
        <taxon>Bacteria</taxon>
        <taxon>Pseudomonadati</taxon>
        <taxon>Pseudomonadota</taxon>
        <taxon>Alphaproteobacteria</taxon>
        <taxon>Rhodobacterales</taxon>
        <taxon>Roseobacteraceae</taxon>
        <taxon>Roseovarius</taxon>
    </lineage>
</organism>
<accession>A0A0T5P2F8</accession>
<dbReference type="Pfam" id="PF13714">
    <property type="entry name" value="PEP_mutase"/>
    <property type="match status" value="1"/>
</dbReference>
<dbReference type="CDD" id="cd00377">
    <property type="entry name" value="ICL_PEPM"/>
    <property type="match status" value="1"/>
</dbReference>
<dbReference type="GO" id="GO:0047529">
    <property type="term" value="F:2,3-dimethylmalate lyase activity"/>
    <property type="evidence" value="ECO:0007669"/>
    <property type="project" value="UniProtKB-EC"/>
</dbReference>
<protein>
    <submittedName>
        <fullName evidence="2">2,3-dimethylmalate lyase</fullName>
        <ecNumber evidence="2">4.1.3.32</ecNumber>
    </submittedName>
    <submittedName>
        <fullName evidence="1">Carboxyvinyl-carboxyphosphonate phosphorylmutase</fullName>
    </submittedName>
</protein>
<dbReference type="EMBL" id="CP031598">
    <property type="protein sequence ID" value="QEW25086.1"/>
    <property type="molecule type" value="Genomic_DNA"/>
</dbReference>
<evidence type="ECO:0000313" key="1">
    <source>
        <dbReference type="EMBL" id="KRS15264.1"/>
    </source>
</evidence>
<keyword evidence="2" id="KW-0456">Lyase</keyword>
<dbReference type="InterPro" id="IPR040442">
    <property type="entry name" value="Pyrv_kinase-like_dom_sf"/>
</dbReference>
<dbReference type="PANTHER" id="PTHR42905">
    <property type="entry name" value="PHOSPHOENOLPYRUVATE CARBOXYLASE"/>
    <property type="match status" value="1"/>
</dbReference>
<dbReference type="EMBL" id="LAXI01000024">
    <property type="protein sequence ID" value="KRS15264.1"/>
    <property type="molecule type" value="Genomic_DNA"/>
</dbReference>
<dbReference type="InterPro" id="IPR039556">
    <property type="entry name" value="ICL/PEPM"/>
</dbReference>
<keyword evidence="3" id="KW-1185">Reference proteome</keyword>
<dbReference type="KEGG" id="rid:RIdsm_00870"/>
<dbReference type="AlphaFoldDB" id="A0A0T5P2F8"/>
<evidence type="ECO:0000313" key="4">
    <source>
        <dbReference type="Proteomes" id="UP000325785"/>
    </source>
</evidence>
<dbReference type="STRING" id="540747.SAMN04488031_10928"/>
<dbReference type="Gene3D" id="3.20.20.60">
    <property type="entry name" value="Phosphoenolpyruvate-binding domains"/>
    <property type="match status" value="1"/>
</dbReference>
<dbReference type="PANTHER" id="PTHR42905:SF5">
    <property type="entry name" value="CARBOXYVINYL-CARBOXYPHOSPHONATE PHOSPHORYLMUTASE, CHLOROPLASTIC"/>
    <property type="match status" value="1"/>
</dbReference>
<evidence type="ECO:0000313" key="2">
    <source>
        <dbReference type="EMBL" id="QEW25086.1"/>
    </source>
</evidence>
<dbReference type="Proteomes" id="UP000051401">
    <property type="component" value="Unassembled WGS sequence"/>
</dbReference>
<dbReference type="EC" id="4.1.3.32" evidence="2"/>
<reference evidence="1 3" key="1">
    <citation type="submission" date="2015-04" db="EMBL/GenBank/DDBJ databases">
        <title>The draft genome sequence of Roseovarius indicus B108T.</title>
        <authorList>
            <person name="Li G."/>
            <person name="Lai Q."/>
            <person name="Shao Z."/>
            <person name="Yan P."/>
        </authorList>
    </citation>
    <scope>NUCLEOTIDE SEQUENCE [LARGE SCALE GENOMIC DNA]</scope>
    <source>
        <strain evidence="1 3">B108</strain>
    </source>
</reference>
<proteinExistence type="predicted"/>
<dbReference type="InterPro" id="IPR015813">
    <property type="entry name" value="Pyrv/PenolPyrv_kinase-like_dom"/>
</dbReference>
<dbReference type="PATRIC" id="fig|540747.5.peg.3253"/>
<gene>
    <name evidence="2" type="primary">dml_2</name>
    <name evidence="2" type="ORF">RIdsm_00870</name>
    <name evidence="1" type="ORF">XM52_24505</name>
</gene>
<dbReference type="RefSeq" id="WP_057820536.1">
    <property type="nucleotide sequence ID" value="NZ_CAXRJZ010000124.1"/>
</dbReference>
<dbReference type="OrthoDB" id="8629576at2"/>
<sequence length="299" mass="31960">MDTETTPPDRSSLTRRQRLRALIDSNEAFIVPGVANALGARLVEQAGFGATYITGAGVANSHLGMPDLGLLTLTELAETTARIADACTLPLLVDIDTGFGNAVNVNRTIKVLERAGASAVQIEDQVFPKKCGHFDGKQVIPLPEMLGKVKAALDARVDPDLLVVARTDAAAVTSMDDALDRAHAFIETGADIVFVEAPRSRADIERIAALPVPTVMNIVIGGRTPMLSMEELGELGFSIVLYANALLQITIASNRELLGVLGQQGSLIGFEDRLASFDERQKVLGMDDFTAMEKRYAEG</sequence>
<evidence type="ECO:0000313" key="3">
    <source>
        <dbReference type="Proteomes" id="UP000051401"/>
    </source>
</evidence>
<dbReference type="Proteomes" id="UP000325785">
    <property type="component" value="Chromosome"/>
</dbReference>
<name>A0A0T5P2F8_9RHOB</name>
<reference evidence="2 4" key="2">
    <citation type="submission" date="2018-08" db="EMBL/GenBank/DDBJ databases">
        <title>Genetic Globetrotter - A new plasmid hitch-hiking vast phylogenetic and geographic distances.</title>
        <authorList>
            <person name="Vollmers J."/>
            <person name="Petersen J."/>
        </authorList>
    </citation>
    <scope>NUCLEOTIDE SEQUENCE [LARGE SCALE GENOMIC DNA]</scope>
    <source>
        <strain evidence="2 4">DSM 26383</strain>
    </source>
</reference>
<dbReference type="SUPFAM" id="SSF51621">
    <property type="entry name" value="Phosphoenolpyruvate/pyruvate domain"/>
    <property type="match status" value="1"/>
</dbReference>